<dbReference type="InterPro" id="IPR002558">
    <property type="entry name" value="ILWEQ_dom"/>
</dbReference>
<sequence length="1484" mass="168481">MAMNDKDYYHLTISIQKAVNGSEQPIKSKHIRAAIIGTYQSKGGQAFWAIAIRQPLQENRLTAWKFCHLLHKVLREGHHHVNQHSMRHRHMITEMGKLWGHLNDGYGICIKHYTKLLVTKLTFHDRNPAFPGHLSLKRGDLEKIGGGDNNFYFDIITELFDYLDEIVALQATIFDSITKFRVNSMTPAGQCRLAPLIPLIQDSNPLYDHCVRIMFRLHNNLPADLLTGHRDRFRTLFQQLKSFYGQIRVLQYFENLITVPKLPENPPNFLMQSDFGNYTAPVVVMPDESPVVEDLVDTNFVAAEQTPPPQPELPPRPTQPPTPAIDFEKLIQERDALIQHLQMELERKSKYLNTLTNEQREHQLKIEEHIANMNSELSNAREELTNLRIEKQELELRAQTAPTLEQKAHEEEERAKASEEKFQKLKAMYTQIRDEHVKLLRQHKQLETDVKSTLKHGEITKKLAATSKEMTEADLAKEEMRCQLEELKTSQSKVEEKLQQSSEIQKEKEMLREEIEKLREENEMLRNKSEEFNAERSAEVAELKISLDQLKNELEQCKTNNQELAAKNETLETEIGTIKEEKEQVFNKYQESLCSVMEKDELLSEYENLKAEHSELQSKSEKTEIELNEKLAQEISEKENIRKDLEQKLLEMTQEKENLEKLHNENQSEIDLLASQLQEKTACLIDLETTSSGNLEEKSQEIEVLKQKIEELEKEKENLTTSCDRLSNEKSTLEIDLQDLLHQQEQLEEKLNLAHDTNKNLETVLQDTRIQGDTALRALLETCVRESEKIAMRSINDNEMSRAGGTPSYFLMIAEELQDVLTKLSLVHNNYQSDSSGNVQALARKVILGGHLLASAHVQGMEICSSSADIECGERIAEEIKELDKGIADLFQKLQIISEAGNVSSQITEVKAKLDKVTNMIGDLSRKTDSTELLAEMVESELAGMDKAIEEAASRIADMLSQSRASDSGIKLEVNEKILDACTTLMQCIRILVQKARVLQQEIISLGKGSQSAKEFYKRNHQWTEGLISAAKSVAQGANFLVTAANKTVTGESKNQFDLVVAAQEIAASTAQLVVASRVKAQRTSPNLTALGQASKSVTQATGGVVAVAKDCSARLEESEDMDLSGLTLHQAKTREMEVQTTYTDKGPKPAAGKFVCFDHITFYVSNAKQAASYYCTRMGFTPFAYQGLETGSRKITKHAVKQNKIVFVFVSAYEPDNYEIGVHLVKHGDGAKDVAFEVEDIDAIVQHAKKRGGKIVKDLWEESDEGGKVRFATVQTYGDTVHTFVERKGYKGLFLPGFKAPLQEDVILKNLPPTKLDFIDHVVGNQPDLQMESVAKWYEQVLQFHRFWSVDDSQIHTEYSALRSIVMTNYEETVKMPINEPAPGKKKSQIEEFVEYYGGAGVQHIALNTQDIIGAIQNLRARGQEFLTIPDSYYDMLRERLKKSSVKIKEDIDVLQKLKILIDYDESGYLLQIFTKNMQGNLK</sequence>
<dbReference type="CDD" id="cd07250">
    <property type="entry name" value="HPPD_C_like"/>
    <property type="match status" value="1"/>
</dbReference>
<evidence type="ECO:0000256" key="17">
    <source>
        <dbReference type="ARBA" id="ARBA00023002"/>
    </source>
</evidence>
<keyword evidence="22" id="KW-0585">Phenylalanine catabolism</keyword>
<dbReference type="FunFam" id="3.10.180.10:FF:000022">
    <property type="entry name" value="4-hydroxyphenylpyruvate dioxygenase"/>
    <property type="match status" value="1"/>
</dbReference>
<protein>
    <recommendedName>
        <fullName evidence="10">4-hydroxyphenylpyruvate dioxygenase</fullName>
        <ecNumber evidence="9">1.13.11.27</ecNumber>
    </recommendedName>
    <alternativeName>
        <fullName evidence="23">4-hydroxyphenylpyruvic acid oxidase</fullName>
    </alternativeName>
</protein>
<evidence type="ECO:0000256" key="7">
    <source>
        <dbReference type="ARBA" id="ARBA00010135"/>
    </source>
</evidence>
<evidence type="ECO:0000256" key="6">
    <source>
        <dbReference type="ARBA" id="ARBA00005877"/>
    </source>
</evidence>
<evidence type="ECO:0000259" key="28">
    <source>
        <dbReference type="PROSITE" id="PS50945"/>
    </source>
</evidence>
<feature type="domain" description="I/LWEQ" evidence="28">
    <location>
        <begin position="926"/>
        <end position="1168"/>
    </location>
</feature>
<proteinExistence type="inferred from homology"/>
<keyword evidence="19" id="KW-0333">Golgi apparatus</keyword>
<evidence type="ECO:0000256" key="2">
    <source>
        <dbReference type="ARBA" id="ARBA00004395"/>
    </source>
</evidence>
<comment type="similarity">
    <text evidence="7">Belongs to the SLA2 family.</text>
</comment>
<keyword evidence="15" id="KW-0828">Tyrosine catabolism</keyword>
<dbReference type="SMART" id="SM00307">
    <property type="entry name" value="ILWEQ"/>
    <property type="match status" value="1"/>
</dbReference>
<evidence type="ECO:0000256" key="25">
    <source>
        <dbReference type="ARBA" id="ARBA00048047"/>
    </source>
</evidence>
<evidence type="ECO:0000256" key="13">
    <source>
        <dbReference type="ARBA" id="ARBA00022737"/>
    </source>
</evidence>
<dbReference type="EMBL" id="UFQT01000039">
    <property type="protein sequence ID" value="SSX18486.1"/>
    <property type="molecule type" value="Genomic_DNA"/>
</dbReference>
<dbReference type="GO" id="GO:0051015">
    <property type="term" value="F:actin filament binding"/>
    <property type="evidence" value="ECO:0007669"/>
    <property type="project" value="TreeGrafter"/>
</dbReference>
<feature type="domain" description="ENTH" evidence="27">
    <location>
        <begin position="3"/>
        <end position="131"/>
    </location>
</feature>
<evidence type="ECO:0000256" key="19">
    <source>
        <dbReference type="ARBA" id="ARBA00023034"/>
    </source>
</evidence>
<feature type="domain" description="VOC" evidence="29">
    <location>
        <begin position="1319"/>
        <end position="1477"/>
    </location>
</feature>
<comment type="pathway">
    <text evidence="5">Amino-acid degradation; L-phenylalanine degradation; acetoacetate and fumarate from L-phenylalanine: step 3/6.</text>
</comment>
<dbReference type="GO" id="GO:0007015">
    <property type="term" value="P:actin filament organization"/>
    <property type="evidence" value="ECO:0007669"/>
    <property type="project" value="TreeGrafter"/>
</dbReference>
<name>A0A336LKK5_CULSO</name>
<dbReference type="GO" id="GO:0005789">
    <property type="term" value="C:endoplasmic reticulum membrane"/>
    <property type="evidence" value="ECO:0007669"/>
    <property type="project" value="UniProtKB-SubCell"/>
</dbReference>
<evidence type="ECO:0000256" key="15">
    <source>
        <dbReference type="ARBA" id="ARBA00022878"/>
    </source>
</evidence>
<evidence type="ECO:0000256" key="10">
    <source>
        <dbReference type="ARBA" id="ARBA00018452"/>
    </source>
</evidence>
<accession>A0A336LKK5</accession>
<dbReference type="GO" id="GO:0048268">
    <property type="term" value="P:clathrin coat assembly"/>
    <property type="evidence" value="ECO:0007669"/>
    <property type="project" value="TreeGrafter"/>
</dbReference>
<comment type="similarity">
    <text evidence="6">Belongs to the 4HPPD family.</text>
</comment>
<dbReference type="InterPro" id="IPR008942">
    <property type="entry name" value="ENTH_VHS"/>
</dbReference>
<dbReference type="GO" id="GO:0006897">
    <property type="term" value="P:endocytosis"/>
    <property type="evidence" value="ECO:0007669"/>
    <property type="project" value="InterPro"/>
</dbReference>
<evidence type="ECO:0000256" key="3">
    <source>
        <dbReference type="ARBA" id="ARBA00004406"/>
    </source>
</evidence>
<keyword evidence="17" id="KW-0560">Oxidoreductase</keyword>
<feature type="coiled-coil region" evidence="26">
    <location>
        <begin position="338"/>
        <end position="764"/>
    </location>
</feature>
<dbReference type="SMART" id="SM00273">
    <property type="entry name" value="ENTH"/>
    <property type="match status" value="1"/>
</dbReference>
<dbReference type="GO" id="GO:0080025">
    <property type="term" value="F:phosphatidylinositol-3,5-bisphosphate binding"/>
    <property type="evidence" value="ECO:0007669"/>
    <property type="project" value="TreeGrafter"/>
</dbReference>
<evidence type="ECO:0000259" key="27">
    <source>
        <dbReference type="PROSITE" id="PS50942"/>
    </source>
</evidence>
<dbReference type="FunFam" id="1.25.40.90:FF:000012">
    <property type="entry name" value="Huntingtin interacting protein 1-related"/>
    <property type="match status" value="1"/>
</dbReference>
<dbReference type="Pfam" id="PF07651">
    <property type="entry name" value="ANTH"/>
    <property type="match status" value="1"/>
</dbReference>
<keyword evidence="13" id="KW-0677">Repeat</keyword>
<keyword evidence="20" id="KW-0472">Membrane</keyword>
<dbReference type="PROSITE" id="PS50945">
    <property type="entry name" value="I_LWEQ"/>
    <property type="match status" value="1"/>
</dbReference>
<keyword evidence="21" id="KW-0009">Actin-binding</keyword>
<dbReference type="GO" id="GO:0003868">
    <property type="term" value="F:4-hydroxyphenylpyruvate dioxygenase activity"/>
    <property type="evidence" value="ECO:0007669"/>
    <property type="project" value="UniProtKB-EC"/>
</dbReference>
<dbReference type="VEuPathDB" id="VectorBase:CSON009966"/>
<keyword evidence="12" id="KW-0479">Metal-binding</keyword>
<dbReference type="SUPFAM" id="SSF54593">
    <property type="entry name" value="Glyoxalase/Bleomycin resistance protein/Dihydroxybiphenyl dioxygenase"/>
    <property type="match status" value="1"/>
</dbReference>
<evidence type="ECO:0000256" key="5">
    <source>
        <dbReference type="ARBA" id="ARBA00005162"/>
    </source>
</evidence>
<dbReference type="GO" id="GO:0043325">
    <property type="term" value="F:phosphatidylinositol-3,4-bisphosphate binding"/>
    <property type="evidence" value="ECO:0007669"/>
    <property type="project" value="TreeGrafter"/>
</dbReference>
<dbReference type="InterPro" id="IPR004360">
    <property type="entry name" value="Glyas_Fos-R_dOase_dom"/>
</dbReference>
<evidence type="ECO:0000256" key="1">
    <source>
        <dbReference type="ARBA" id="ARBA00001962"/>
    </source>
</evidence>
<dbReference type="CDD" id="cd17006">
    <property type="entry name" value="ANTH_N_HIP1_like"/>
    <property type="match status" value="1"/>
</dbReference>
<comment type="subcellular location">
    <subcellularLocation>
        <location evidence="4">Cytoplasm</location>
    </subcellularLocation>
    <subcellularLocation>
        <location evidence="3">Endoplasmic reticulum membrane</location>
        <topology evidence="3">Peripheral membrane protein</topology>
    </subcellularLocation>
    <subcellularLocation>
        <location evidence="2">Golgi apparatus membrane</location>
        <topology evidence="2">Peripheral membrane protein</topology>
    </subcellularLocation>
</comment>
<dbReference type="GO" id="GO:0042803">
    <property type="term" value="F:protein homodimerization activity"/>
    <property type="evidence" value="ECO:0007669"/>
    <property type="project" value="UniProtKB-ARBA"/>
</dbReference>
<comment type="catalytic activity">
    <reaction evidence="25">
        <text>3-(4-hydroxyphenyl)pyruvate + O2 = homogentisate + CO2</text>
        <dbReference type="Rhea" id="RHEA:16189"/>
        <dbReference type="ChEBI" id="CHEBI:15379"/>
        <dbReference type="ChEBI" id="CHEBI:16169"/>
        <dbReference type="ChEBI" id="CHEBI:16526"/>
        <dbReference type="ChEBI" id="CHEBI:36242"/>
        <dbReference type="EC" id="1.13.11.27"/>
    </reaction>
    <physiologicalReaction direction="left-to-right" evidence="25">
        <dbReference type="Rhea" id="RHEA:16190"/>
    </physiologicalReaction>
</comment>
<dbReference type="Gene3D" id="1.25.40.90">
    <property type="match status" value="1"/>
</dbReference>
<evidence type="ECO:0000256" key="22">
    <source>
        <dbReference type="ARBA" id="ARBA00023232"/>
    </source>
</evidence>
<dbReference type="InterPro" id="IPR037523">
    <property type="entry name" value="VOC_core"/>
</dbReference>
<comment type="subunit">
    <text evidence="8">Homodimer.</text>
</comment>
<dbReference type="NCBIfam" id="TIGR01263">
    <property type="entry name" value="4HPPD"/>
    <property type="match status" value="1"/>
</dbReference>
<evidence type="ECO:0000256" key="24">
    <source>
        <dbReference type="ARBA" id="ARBA00033727"/>
    </source>
</evidence>
<evidence type="ECO:0000256" key="23">
    <source>
        <dbReference type="ARBA" id="ARBA00029786"/>
    </source>
</evidence>
<dbReference type="PROSITE" id="PS51819">
    <property type="entry name" value="VOC"/>
    <property type="match status" value="2"/>
</dbReference>
<evidence type="ECO:0000256" key="18">
    <source>
        <dbReference type="ARBA" id="ARBA00023004"/>
    </source>
</evidence>
<dbReference type="PANTHER" id="PTHR10407">
    <property type="entry name" value="HUNTINGTIN INTERACTING PROTEIN 1"/>
    <property type="match status" value="1"/>
</dbReference>
<dbReference type="GO" id="GO:0006559">
    <property type="term" value="P:L-phenylalanine catabolic process"/>
    <property type="evidence" value="ECO:0007669"/>
    <property type="project" value="UniProtKB-KW"/>
</dbReference>
<dbReference type="SUPFAM" id="SSF48464">
    <property type="entry name" value="ENTH/VHS domain"/>
    <property type="match status" value="1"/>
</dbReference>
<evidence type="ECO:0000256" key="20">
    <source>
        <dbReference type="ARBA" id="ARBA00023136"/>
    </source>
</evidence>
<evidence type="ECO:0000256" key="8">
    <source>
        <dbReference type="ARBA" id="ARBA00011738"/>
    </source>
</evidence>
<dbReference type="InterPro" id="IPR005956">
    <property type="entry name" value="4OHPhenylPyrv_dOase"/>
</dbReference>
<dbReference type="InterPro" id="IPR030224">
    <property type="entry name" value="Sla2_fam"/>
</dbReference>
<dbReference type="GO" id="GO:0030136">
    <property type="term" value="C:clathrin-coated vesicle"/>
    <property type="evidence" value="ECO:0007669"/>
    <property type="project" value="TreeGrafter"/>
</dbReference>
<evidence type="ECO:0000256" key="16">
    <source>
        <dbReference type="ARBA" id="ARBA00022964"/>
    </source>
</evidence>
<dbReference type="Gene3D" id="3.10.180.10">
    <property type="entry name" value="2,3-Dihydroxybiphenyl 1,2-Dioxygenase, domain 1"/>
    <property type="match status" value="2"/>
</dbReference>
<dbReference type="FunFam" id="1.20.1410.10:FF:000006">
    <property type="entry name" value="Huntingtin interacting protein"/>
    <property type="match status" value="1"/>
</dbReference>
<dbReference type="PANTHER" id="PTHR10407:SF15">
    <property type="entry name" value="HUNTINGTIN INTERACTING PROTEIN 1"/>
    <property type="match status" value="1"/>
</dbReference>
<evidence type="ECO:0000256" key="4">
    <source>
        <dbReference type="ARBA" id="ARBA00004496"/>
    </source>
</evidence>
<comment type="function">
    <text evidence="24">Catalyzes the conversion of 4-hydroxyphenylpyruvic acid to homogentisic acid, one of the steps in tyrosine catabolism.</text>
</comment>
<evidence type="ECO:0000256" key="11">
    <source>
        <dbReference type="ARBA" id="ARBA00022490"/>
    </source>
</evidence>
<comment type="cofactor">
    <cofactor evidence="1">
        <name>Fe cation</name>
        <dbReference type="ChEBI" id="CHEBI:24875"/>
    </cofactor>
</comment>
<dbReference type="Pfam" id="PF00903">
    <property type="entry name" value="Glyoxalase"/>
    <property type="match status" value="2"/>
</dbReference>
<keyword evidence="18" id="KW-0408">Iron</keyword>
<dbReference type="InterPro" id="IPR035964">
    <property type="entry name" value="I/LWEQ_dom_sf"/>
</dbReference>
<dbReference type="SUPFAM" id="SSF109885">
    <property type="entry name" value="I/LWEQ domain"/>
    <property type="match status" value="1"/>
</dbReference>
<evidence type="ECO:0000256" key="12">
    <source>
        <dbReference type="ARBA" id="ARBA00022723"/>
    </source>
</evidence>
<dbReference type="GO" id="GO:0000139">
    <property type="term" value="C:Golgi membrane"/>
    <property type="evidence" value="ECO:0007669"/>
    <property type="project" value="UniProtKB-SubCell"/>
</dbReference>
<gene>
    <name evidence="30" type="primary">CSON009966</name>
</gene>
<evidence type="ECO:0000256" key="26">
    <source>
        <dbReference type="SAM" id="Coils"/>
    </source>
</evidence>
<evidence type="ECO:0000256" key="14">
    <source>
        <dbReference type="ARBA" id="ARBA00022824"/>
    </source>
</evidence>
<dbReference type="InterPro" id="IPR029068">
    <property type="entry name" value="Glyas_Bleomycin-R_OHBP_Dase"/>
</dbReference>
<dbReference type="InterPro" id="IPR041736">
    <property type="entry name" value="4OHPhenylPyrv_dOase_N"/>
</dbReference>
<dbReference type="Gene3D" id="1.20.5.1700">
    <property type="match status" value="2"/>
</dbReference>
<keyword evidence="26" id="KW-0175">Coiled coil</keyword>
<dbReference type="InterPro" id="IPR013809">
    <property type="entry name" value="ENTH"/>
</dbReference>
<keyword evidence="14" id="KW-0256">Endoplasmic reticulum</keyword>
<evidence type="ECO:0000259" key="29">
    <source>
        <dbReference type="PROSITE" id="PS51819"/>
    </source>
</evidence>
<dbReference type="GO" id="GO:0030864">
    <property type="term" value="C:cortical actin cytoskeleton"/>
    <property type="evidence" value="ECO:0007669"/>
    <property type="project" value="TreeGrafter"/>
</dbReference>
<reference evidence="30" key="1">
    <citation type="submission" date="2018-07" db="EMBL/GenBank/DDBJ databases">
        <authorList>
            <person name="Quirk P.G."/>
            <person name="Krulwich T.A."/>
        </authorList>
    </citation>
    <scope>NUCLEOTIDE SEQUENCE</scope>
</reference>
<keyword evidence="11" id="KW-0963">Cytoplasm</keyword>
<dbReference type="InterPro" id="IPR041735">
    <property type="entry name" value="4OHPhenylPyrv_dOase_C"/>
</dbReference>
<dbReference type="GO" id="GO:0035615">
    <property type="term" value="F:clathrin adaptor activity"/>
    <property type="evidence" value="ECO:0007669"/>
    <property type="project" value="TreeGrafter"/>
</dbReference>
<keyword evidence="16" id="KW-0223">Dioxygenase</keyword>
<feature type="domain" description="VOC" evidence="29">
    <location>
        <begin position="1157"/>
        <end position="1288"/>
    </location>
</feature>
<evidence type="ECO:0000256" key="21">
    <source>
        <dbReference type="ARBA" id="ARBA00023203"/>
    </source>
</evidence>
<dbReference type="GO" id="GO:0032051">
    <property type="term" value="F:clathrin light chain binding"/>
    <property type="evidence" value="ECO:0007669"/>
    <property type="project" value="TreeGrafter"/>
</dbReference>
<dbReference type="PROSITE" id="PS50942">
    <property type="entry name" value="ENTH"/>
    <property type="match status" value="1"/>
</dbReference>
<dbReference type="EC" id="1.13.11.27" evidence="9"/>
<dbReference type="GO" id="GO:0046872">
    <property type="term" value="F:metal ion binding"/>
    <property type="evidence" value="ECO:0007669"/>
    <property type="project" value="UniProtKB-KW"/>
</dbReference>
<dbReference type="GO" id="GO:0006572">
    <property type="term" value="P:L-tyrosine catabolic process"/>
    <property type="evidence" value="ECO:0007669"/>
    <property type="project" value="UniProtKB-KW"/>
</dbReference>
<dbReference type="Gene3D" id="1.20.1410.10">
    <property type="entry name" value="I/LWEQ domain"/>
    <property type="match status" value="1"/>
</dbReference>
<organism evidence="30">
    <name type="scientific">Culicoides sonorensis</name>
    <name type="common">Biting midge</name>
    <dbReference type="NCBI Taxonomy" id="179676"/>
    <lineage>
        <taxon>Eukaryota</taxon>
        <taxon>Metazoa</taxon>
        <taxon>Ecdysozoa</taxon>
        <taxon>Arthropoda</taxon>
        <taxon>Hexapoda</taxon>
        <taxon>Insecta</taxon>
        <taxon>Pterygota</taxon>
        <taxon>Neoptera</taxon>
        <taxon>Endopterygota</taxon>
        <taxon>Diptera</taxon>
        <taxon>Nematocera</taxon>
        <taxon>Chironomoidea</taxon>
        <taxon>Ceratopogonidae</taxon>
        <taxon>Ceratopogoninae</taxon>
        <taxon>Culicoides</taxon>
        <taxon>Monoculicoides</taxon>
    </lineage>
</organism>
<dbReference type="Pfam" id="PF01608">
    <property type="entry name" value="I_LWEQ"/>
    <property type="match status" value="1"/>
</dbReference>
<dbReference type="InterPro" id="IPR011417">
    <property type="entry name" value="ANTH_dom"/>
</dbReference>
<evidence type="ECO:0000313" key="30">
    <source>
        <dbReference type="EMBL" id="SSX18486.1"/>
    </source>
</evidence>
<dbReference type="CDD" id="cd08342">
    <property type="entry name" value="HPPD_N_like"/>
    <property type="match status" value="1"/>
</dbReference>
<evidence type="ECO:0000256" key="9">
    <source>
        <dbReference type="ARBA" id="ARBA00013222"/>
    </source>
</evidence>